<dbReference type="PANTHER" id="PTHR33841:SF6">
    <property type="entry name" value="TYPE II METHYLTRANSFERASE M.HINDII"/>
    <property type="match status" value="1"/>
</dbReference>
<dbReference type="PANTHER" id="PTHR33841">
    <property type="entry name" value="DNA METHYLTRANSFERASE YEEA-RELATED"/>
    <property type="match status" value="1"/>
</dbReference>
<sequence length="1073" mass="123576">MSQLLVQNYLNEIDRLRKFSGVTNEQVIRPAFRRLLDQWATSHKLVFLEEYPFATSQKTTVYPDGTVLHDIRVPLGFWEAKDTKDDLEGEIEKKFRRGYPQDNIIFENSETAILIQNRQEVMRSPMIDTDGLLRLLTLFFSYERQEIAEFRKAVAQFKADLPAVLDALRKRIDTAYDDDADFRAAAKKFLEHCKDTINPTLGEADVREMLIQHILTEEIFNHVFDQGDFHRENNIARELYTLEGKFFTGQVKRETLKGLEPYYAAIRANAAQINSHHEKQTFLKVIYENFYKVYNPKAADRLGVVYTPNEIVKFMIEGADWLTQKHFGKALIDEHVEILDPATGTGTFICELLEHFRGQPQKLAHKYKNELHANEVAILPYYVANLNIEATYAAISGQFAEFPNLCFVDTLDNVAGLGIKAGYQHDMFAGLSEENVERVKRQNKRKISVVIGNPPYNANQQNENENNQNRTYPRIDELIKSSYIRLSTAQKTKLYDMYARFFRWATDRLHDDGVLAFVTNRSFIDSRTFDGFRRAVAQEFHEAYIIDLKGNARNSGEKRRREGGNVFDDQIKVGIAVSFWVKKRRAKGFTVRYEAVRDYAKSDEKRSFLASAPLSQRRLELLEPDKNANWINLTENEWDDLIPVADKKTKAAKAKGQERAVFRQFGNGVNTARDQWVTDPSVVILRQKVALSLALYTRSVNENNYVDTLKWSRNLKGKAKSARNEAFNNELVVAYDYRPFFKVNAYLSPLLIDELGFLVQQGGEGNIHVAFPNGGDFRCLATERPLDFHFIGDSRVVSRYRYTATGERIDNITDWALKKFREAYSRNERDADAVISPLEGEMSAKSTEGGDAASHDAPPSALSGISPSRGEIGLHEHPAYAKADRGRGRPARQITKDDIFTYVYGVLHDPVYREKYAINLKREFPRIPFYPDFRKWAEWGERLMALHIRYETVEPWPLERLDTPDEKARAAGVAPRAILKADRDNGIIRLDTETQLSGIPSEAWDYRLGNRSGLDWILDQYKEKTPKDPTIREKFNTYRFADYKEKVIDLLMRVTRVSVETVAITEAMKEARR</sequence>
<evidence type="ECO:0000256" key="7">
    <source>
        <dbReference type="ARBA" id="ARBA00047942"/>
    </source>
</evidence>
<dbReference type="InterPro" id="IPR041635">
    <property type="entry name" value="Type_ISP_LLaBIII_C"/>
</dbReference>
<dbReference type="EC" id="2.1.1.72" evidence="1"/>
<dbReference type="PROSITE" id="PS00092">
    <property type="entry name" value="N6_MTASE"/>
    <property type="match status" value="1"/>
</dbReference>
<keyword evidence="3" id="KW-0808">Transferase</keyword>
<evidence type="ECO:0000259" key="10">
    <source>
        <dbReference type="Pfam" id="PF18135"/>
    </source>
</evidence>
<comment type="caution">
    <text evidence="12">The sequence shown here is derived from an EMBL/GenBank/DDBJ whole genome shotgun (WGS) entry which is preliminary data.</text>
</comment>
<evidence type="ECO:0000256" key="6">
    <source>
        <dbReference type="ARBA" id="ARBA00023125"/>
    </source>
</evidence>
<evidence type="ECO:0000256" key="5">
    <source>
        <dbReference type="ARBA" id="ARBA00022747"/>
    </source>
</evidence>
<evidence type="ECO:0000256" key="8">
    <source>
        <dbReference type="SAM" id="MobiDB-lite"/>
    </source>
</evidence>
<evidence type="ECO:0000259" key="11">
    <source>
        <dbReference type="Pfam" id="PF22240"/>
    </source>
</evidence>
<keyword evidence="6" id="KW-0238">DNA-binding</keyword>
<gene>
    <name evidence="12" type="ORF">ABGN05_25860</name>
</gene>
<dbReference type="InterPro" id="IPR050953">
    <property type="entry name" value="N4_N6_ade-DNA_methylase"/>
</dbReference>
<reference evidence="12 13" key="1">
    <citation type="submission" date="2024-05" db="EMBL/GenBank/DDBJ databases">
        <authorList>
            <person name="Jiang F."/>
        </authorList>
    </citation>
    <scope>NUCLEOTIDE SEQUENCE [LARGE SCALE GENOMIC DNA]</scope>
    <source>
        <strain evidence="12 13">LZ166</strain>
    </source>
</reference>
<evidence type="ECO:0000259" key="9">
    <source>
        <dbReference type="Pfam" id="PF07669"/>
    </source>
</evidence>
<dbReference type="InterPro" id="IPR011639">
    <property type="entry name" value="MethylTrfase_TaqI-like_dom"/>
</dbReference>
<dbReference type="Gene3D" id="3.40.50.150">
    <property type="entry name" value="Vaccinia Virus protein VP39"/>
    <property type="match status" value="1"/>
</dbReference>
<keyword evidence="5" id="KW-0680">Restriction system</keyword>
<accession>A0ABV3SQJ6</accession>
<dbReference type="SUPFAM" id="SSF53335">
    <property type="entry name" value="S-adenosyl-L-methionine-dependent methyltransferases"/>
    <property type="match status" value="1"/>
</dbReference>
<dbReference type="Pfam" id="PF22240">
    <property type="entry name" value="ISP_coupler"/>
    <property type="match status" value="1"/>
</dbReference>
<keyword evidence="13" id="KW-1185">Reference proteome</keyword>
<keyword evidence="4" id="KW-0949">S-adenosyl-L-methionine</keyword>
<keyword evidence="2" id="KW-0489">Methyltransferase</keyword>
<evidence type="ECO:0000256" key="4">
    <source>
        <dbReference type="ARBA" id="ARBA00022691"/>
    </source>
</evidence>
<dbReference type="RefSeq" id="WP_367956913.1">
    <property type="nucleotide sequence ID" value="NZ_JBDPGJ010000007.1"/>
</dbReference>
<comment type="catalytic activity">
    <reaction evidence="7">
        <text>a 2'-deoxyadenosine in DNA + S-adenosyl-L-methionine = an N(6)-methyl-2'-deoxyadenosine in DNA + S-adenosyl-L-homocysteine + H(+)</text>
        <dbReference type="Rhea" id="RHEA:15197"/>
        <dbReference type="Rhea" id="RHEA-COMP:12418"/>
        <dbReference type="Rhea" id="RHEA-COMP:12419"/>
        <dbReference type="ChEBI" id="CHEBI:15378"/>
        <dbReference type="ChEBI" id="CHEBI:57856"/>
        <dbReference type="ChEBI" id="CHEBI:59789"/>
        <dbReference type="ChEBI" id="CHEBI:90615"/>
        <dbReference type="ChEBI" id="CHEBI:90616"/>
        <dbReference type="EC" id="2.1.1.72"/>
    </reaction>
</comment>
<evidence type="ECO:0000256" key="1">
    <source>
        <dbReference type="ARBA" id="ARBA00011900"/>
    </source>
</evidence>
<feature type="domain" description="Type II methyltransferase M.TaqI-like" evidence="9">
    <location>
        <begin position="437"/>
        <end position="550"/>
    </location>
</feature>
<feature type="domain" description="Type ISP restriction-modification enzyme LLaBIII C-terminal specificity" evidence="10">
    <location>
        <begin position="661"/>
        <end position="1050"/>
    </location>
</feature>
<organism evidence="12 13">
    <name type="scientific">Aquibium pacificus</name>
    <dbReference type="NCBI Taxonomy" id="3153579"/>
    <lineage>
        <taxon>Bacteria</taxon>
        <taxon>Pseudomonadati</taxon>
        <taxon>Pseudomonadota</taxon>
        <taxon>Alphaproteobacteria</taxon>
        <taxon>Hyphomicrobiales</taxon>
        <taxon>Phyllobacteriaceae</taxon>
        <taxon>Aquibium</taxon>
    </lineage>
</organism>
<name>A0ABV3SQJ6_9HYPH</name>
<feature type="domain" description="Type ISP restriction-modification enzyme coupler" evidence="11">
    <location>
        <begin position="156"/>
        <end position="276"/>
    </location>
</feature>
<evidence type="ECO:0000256" key="2">
    <source>
        <dbReference type="ARBA" id="ARBA00022603"/>
    </source>
</evidence>
<dbReference type="InterPro" id="IPR053980">
    <property type="entry name" value="ISP_coupler"/>
</dbReference>
<proteinExistence type="predicted"/>
<dbReference type="Proteomes" id="UP001556692">
    <property type="component" value="Unassembled WGS sequence"/>
</dbReference>
<dbReference type="InterPro" id="IPR029063">
    <property type="entry name" value="SAM-dependent_MTases_sf"/>
</dbReference>
<dbReference type="Pfam" id="PF18135">
    <property type="entry name" value="Type_ISP_C"/>
    <property type="match status" value="1"/>
</dbReference>
<evidence type="ECO:0000256" key="3">
    <source>
        <dbReference type="ARBA" id="ARBA00022679"/>
    </source>
</evidence>
<dbReference type="Pfam" id="PF07669">
    <property type="entry name" value="Eco57I"/>
    <property type="match status" value="1"/>
</dbReference>
<evidence type="ECO:0000313" key="13">
    <source>
        <dbReference type="Proteomes" id="UP001556692"/>
    </source>
</evidence>
<evidence type="ECO:0000313" key="12">
    <source>
        <dbReference type="EMBL" id="MEX0409072.1"/>
    </source>
</evidence>
<dbReference type="EMBL" id="JBDPGJ010000007">
    <property type="protein sequence ID" value="MEX0409072.1"/>
    <property type="molecule type" value="Genomic_DNA"/>
</dbReference>
<dbReference type="InterPro" id="IPR002052">
    <property type="entry name" value="DNA_methylase_N6_adenine_CS"/>
</dbReference>
<protein>
    <recommendedName>
        <fullName evidence="1">site-specific DNA-methyltransferase (adenine-specific)</fullName>
        <ecNumber evidence="1">2.1.1.72</ecNumber>
    </recommendedName>
</protein>
<dbReference type="PRINTS" id="PR00507">
    <property type="entry name" value="N12N6MTFRASE"/>
</dbReference>
<feature type="region of interest" description="Disordered" evidence="8">
    <location>
        <begin position="835"/>
        <end position="861"/>
    </location>
</feature>